<keyword evidence="5" id="KW-1185">Reference proteome</keyword>
<dbReference type="Proteomes" id="UP000613740">
    <property type="component" value="Unassembled WGS sequence"/>
</dbReference>
<feature type="domain" description="YdbS-like PH" evidence="3">
    <location>
        <begin position="133"/>
        <end position="203"/>
    </location>
</feature>
<dbReference type="PANTHER" id="PTHR35688">
    <property type="entry name" value="NAD(P)-LINKED OXIDOREDUCTASE SUPERFAMILY PROTEIN"/>
    <property type="match status" value="1"/>
</dbReference>
<keyword evidence="2" id="KW-0812">Transmembrane</keyword>
<evidence type="ECO:0000313" key="4">
    <source>
        <dbReference type="EMBL" id="KAG2430980.1"/>
    </source>
</evidence>
<keyword evidence="2" id="KW-0472">Membrane</keyword>
<dbReference type="OrthoDB" id="3001at2759"/>
<dbReference type="PANTHER" id="PTHR35688:SF2">
    <property type="entry name" value="NAD(P)-LINKED OXIDOREDUCTASE SUPERFAMILY PROTEIN"/>
    <property type="match status" value="1"/>
</dbReference>
<name>A0A835T1Z4_9CHLO</name>
<accession>A0A835T1Z4</accession>
<organism evidence="4 5">
    <name type="scientific">Chlamydomonas schloesseri</name>
    <dbReference type="NCBI Taxonomy" id="2026947"/>
    <lineage>
        <taxon>Eukaryota</taxon>
        <taxon>Viridiplantae</taxon>
        <taxon>Chlorophyta</taxon>
        <taxon>core chlorophytes</taxon>
        <taxon>Chlorophyceae</taxon>
        <taxon>CS clade</taxon>
        <taxon>Chlamydomonadales</taxon>
        <taxon>Chlamydomonadaceae</taxon>
        <taxon>Chlamydomonas</taxon>
    </lineage>
</organism>
<evidence type="ECO:0000256" key="1">
    <source>
        <dbReference type="SAM" id="MobiDB-lite"/>
    </source>
</evidence>
<sequence length="242" mass="26708">MMLKRTCAPAVAQRTAAYRVSAPVSLRGRSSLVVRASADDEDAELEKRLAKLRQAKGATPYGEGVKAAPKKVAEEAPAPKKKKVEKVVYDYSDEKLHYEGPPHRGDLAVNLALGTTLFWLPLTIAALGRGLFVQYRFTDKRISVKTTAPWKNEQLDAAYQEVKEVRSIPRGVGAWGDMVVVLRDGSKIEMRALDKFRELQEYILQRRDELSPKDSSRGAQLTQEELLGEPVAGGKGKGKGFA</sequence>
<dbReference type="InterPro" id="IPR005182">
    <property type="entry name" value="YdbS-like_PH"/>
</dbReference>
<dbReference type="EMBL" id="JAEHOD010000076">
    <property type="protein sequence ID" value="KAG2430980.1"/>
    <property type="molecule type" value="Genomic_DNA"/>
</dbReference>
<feature type="region of interest" description="Disordered" evidence="1">
    <location>
        <begin position="210"/>
        <end position="242"/>
    </location>
</feature>
<dbReference type="AlphaFoldDB" id="A0A835T1Z4"/>
<feature type="transmembrane region" description="Helical" evidence="2">
    <location>
        <begin position="107"/>
        <end position="132"/>
    </location>
</feature>
<gene>
    <name evidence="4" type="ORF">HYH02_013513</name>
</gene>
<protein>
    <recommendedName>
        <fullName evidence="3">YdbS-like PH domain-containing protein</fullName>
    </recommendedName>
</protein>
<evidence type="ECO:0000256" key="2">
    <source>
        <dbReference type="SAM" id="Phobius"/>
    </source>
</evidence>
<feature type="compositionally biased region" description="Gly residues" evidence="1">
    <location>
        <begin position="231"/>
        <end position="242"/>
    </location>
</feature>
<proteinExistence type="predicted"/>
<comment type="caution">
    <text evidence="4">The sequence shown here is derived from an EMBL/GenBank/DDBJ whole genome shotgun (WGS) entry which is preliminary data.</text>
</comment>
<keyword evidence="2" id="KW-1133">Transmembrane helix</keyword>
<evidence type="ECO:0000259" key="3">
    <source>
        <dbReference type="Pfam" id="PF03703"/>
    </source>
</evidence>
<dbReference type="Pfam" id="PF03703">
    <property type="entry name" value="bPH_2"/>
    <property type="match status" value="1"/>
</dbReference>
<reference evidence="4" key="1">
    <citation type="journal article" date="2020" name="bioRxiv">
        <title>Comparative genomics of Chlamydomonas.</title>
        <authorList>
            <person name="Craig R.J."/>
            <person name="Hasan A.R."/>
            <person name="Ness R.W."/>
            <person name="Keightley P.D."/>
        </authorList>
    </citation>
    <scope>NUCLEOTIDE SEQUENCE</scope>
    <source>
        <strain evidence="4">CCAP 11/173</strain>
    </source>
</reference>
<evidence type="ECO:0000313" key="5">
    <source>
        <dbReference type="Proteomes" id="UP000613740"/>
    </source>
</evidence>